<dbReference type="EMBL" id="JBHRYQ010000001">
    <property type="protein sequence ID" value="MFC3809609.1"/>
    <property type="molecule type" value="Genomic_DNA"/>
</dbReference>
<evidence type="ECO:0000313" key="2">
    <source>
        <dbReference type="Proteomes" id="UP001595616"/>
    </source>
</evidence>
<proteinExistence type="predicted"/>
<protein>
    <submittedName>
        <fullName evidence="1">Loki-CTERM sorting domain-containing protein</fullName>
    </submittedName>
</protein>
<gene>
    <name evidence="1" type="ORF">ACFOOI_03000</name>
</gene>
<dbReference type="RefSeq" id="WP_379840168.1">
    <property type="nucleotide sequence ID" value="NZ_JBHRYQ010000001.1"/>
</dbReference>
<comment type="caution">
    <text evidence="1">The sequence shown here is derived from an EMBL/GenBank/DDBJ whole genome shotgun (WGS) entry which is preliminary data.</text>
</comment>
<name>A0ABV7YR27_9BACT</name>
<reference evidence="2" key="1">
    <citation type="journal article" date="2019" name="Int. J. Syst. Evol. Microbiol.">
        <title>The Global Catalogue of Microorganisms (GCM) 10K type strain sequencing project: providing services to taxonomists for standard genome sequencing and annotation.</title>
        <authorList>
            <consortium name="The Broad Institute Genomics Platform"/>
            <consortium name="The Broad Institute Genome Sequencing Center for Infectious Disease"/>
            <person name="Wu L."/>
            <person name="Ma J."/>
        </authorList>
    </citation>
    <scope>NUCLEOTIDE SEQUENCE [LARGE SCALE GENOMIC DNA]</scope>
    <source>
        <strain evidence="2">CECT 7956</strain>
    </source>
</reference>
<sequence>MPGYSIPLTIPATFVATGYGYSYNSSE</sequence>
<dbReference type="Proteomes" id="UP001595616">
    <property type="component" value="Unassembled WGS sequence"/>
</dbReference>
<accession>A0ABV7YR27</accession>
<evidence type="ECO:0000313" key="1">
    <source>
        <dbReference type="EMBL" id="MFC3809609.1"/>
    </source>
</evidence>
<keyword evidence="2" id="KW-1185">Reference proteome</keyword>
<organism evidence="1 2">
    <name type="scientific">Lacihabitans lacunae</name>
    <dbReference type="NCBI Taxonomy" id="1028214"/>
    <lineage>
        <taxon>Bacteria</taxon>
        <taxon>Pseudomonadati</taxon>
        <taxon>Bacteroidota</taxon>
        <taxon>Cytophagia</taxon>
        <taxon>Cytophagales</taxon>
        <taxon>Leadbetterellaceae</taxon>
        <taxon>Lacihabitans</taxon>
    </lineage>
</organism>